<feature type="transmembrane region" description="Helical" evidence="9">
    <location>
        <begin position="126"/>
        <end position="150"/>
    </location>
</feature>
<dbReference type="Proteomes" id="UP000001593">
    <property type="component" value="Unassembled WGS sequence"/>
</dbReference>
<feature type="transmembrane region" description="Helical" evidence="9">
    <location>
        <begin position="46"/>
        <end position="63"/>
    </location>
</feature>
<dbReference type="eggNOG" id="KOG3656">
    <property type="taxonomic scope" value="Eukaryota"/>
</dbReference>
<keyword evidence="5 9" id="KW-0472">Membrane</keyword>
<gene>
    <name evidence="11" type="ORF">NEMVEDRAFT_v1g209222</name>
</gene>
<dbReference type="InterPro" id="IPR000276">
    <property type="entry name" value="GPCR_Rhodpsn"/>
</dbReference>
<evidence type="ECO:0000256" key="7">
    <source>
        <dbReference type="ARBA" id="ARBA00023224"/>
    </source>
</evidence>
<dbReference type="InParanoid" id="A7SAD8"/>
<sequence length="234" mass="25892">MELFAPYNTIVYASNAIIFALSSVGNAWIVVALVRKRSLRTTTLSFVGNLALAYLITLLWAYFVPLRYDMNEGLFADALCKVFIGPGVTGTALLASIFTLTVLAVERYQAVVHPMSARFKLRDDTVRYAVAAIWLLTFALVLPVFIFLGYSAKGQKCTFDIPGEHTSFVPVCLVTILKSRMPRDVYNAAKLTRVIPFLKAAANPLIQVRMCSSLGKELGEMLSYIKNELGKTHP</sequence>
<accession>A7SAD8</accession>
<feature type="transmembrane region" description="Helical" evidence="9">
    <location>
        <begin position="12"/>
        <end position="34"/>
    </location>
</feature>
<comment type="similarity">
    <text evidence="8">Belongs to the G-protein coupled receptor 1 family.</text>
</comment>
<reference evidence="11 12" key="1">
    <citation type="journal article" date="2007" name="Science">
        <title>Sea anemone genome reveals ancestral eumetazoan gene repertoire and genomic organization.</title>
        <authorList>
            <person name="Putnam N.H."/>
            <person name="Srivastava M."/>
            <person name="Hellsten U."/>
            <person name="Dirks B."/>
            <person name="Chapman J."/>
            <person name="Salamov A."/>
            <person name="Terry A."/>
            <person name="Shapiro H."/>
            <person name="Lindquist E."/>
            <person name="Kapitonov V.V."/>
            <person name="Jurka J."/>
            <person name="Genikhovich G."/>
            <person name="Grigoriev I.V."/>
            <person name="Lucas S.M."/>
            <person name="Steele R.E."/>
            <person name="Finnerty J.R."/>
            <person name="Technau U."/>
            <person name="Martindale M.Q."/>
            <person name="Rokhsar D.S."/>
        </authorList>
    </citation>
    <scope>NUCLEOTIDE SEQUENCE [LARGE SCALE GENOMIC DNA]</scope>
    <source>
        <strain evidence="12">CH2 X CH6</strain>
    </source>
</reference>
<protein>
    <recommendedName>
        <fullName evidence="10">G-protein coupled receptors family 1 profile domain-containing protein</fullName>
    </recommendedName>
</protein>
<evidence type="ECO:0000256" key="1">
    <source>
        <dbReference type="ARBA" id="ARBA00004141"/>
    </source>
</evidence>
<evidence type="ECO:0000256" key="2">
    <source>
        <dbReference type="ARBA" id="ARBA00022692"/>
    </source>
</evidence>
<keyword evidence="3 9" id="KW-1133">Transmembrane helix</keyword>
<comment type="subcellular location">
    <subcellularLocation>
        <location evidence="1">Membrane</location>
        <topology evidence="1">Multi-pass membrane protein</topology>
    </subcellularLocation>
</comment>
<evidence type="ECO:0000256" key="8">
    <source>
        <dbReference type="RuleBase" id="RU000688"/>
    </source>
</evidence>
<dbReference type="Gene3D" id="1.20.1070.10">
    <property type="entry name" value="Rhodopsin 7-helix transmembrane proteins"/>
    <property type="match status" value="1"/>
</dbReference>
<organism evidence="11 12">
    <name type="scientific">Nematostella vectensis</name>
    <name type="common">Starlet sea anemone</name>
    <dbReference type="NCBI Taxonomy" id="45351"/>
    <lineage>
        <taxon>Eukaryota</taxon>
        <taxon>Metazoa</taxon>
        <taxon>Cnidaria</taxon>
        <taxon>Anthozoa</taxon>
        <taxon>Hexacorallia</taxon>
        <taxon>Actiniaria</taxon>
        <taxon>Edwardsiidae</taxon>
        <taxon>Nematostella</taxon>
    </lineage>
</organism>
<evidence type="ECO:0000259" key="10">
    <source>
        <dbReference type="PROSITE" id="PS50262"/>
    </source>
</evidence>
<dbReference type="GO" id="GO:0007186">
    <property type="term" value="P:G protein-coupled receptor signaling pathway"/>
    <property type="evidence" value="ECO:0000318"/>
    <property type="project" value="GO_Central"/>
</dbReference>
<keyword evidence="6 8" id="KW-0675">Receptor</keyword>
<evidence type="ECO:0000256" key="4">
    <source>
        <dbReference type="ARBA" id="ARBA00023040"/>
    </source>
</evidence>
<dbReference type="HOGENOM" id="CLU_1186242_0_0_1"/>
<evidence type="ECO:0000256" key="5">
    <source>
        <dbReference type="ARBA" id="ARBA00023136"/>
    </source>
</evidence>
<keyword evidence="4 8" id="KW-0297">G-protein coupled receptor</keyword>
<keyword evidence="2 8" id="KW-0812">Transmembrane</keyword>
<dbReference type="GO" id="GO:0005886">
    <property type="term" value="C:plasma membrane"/>
    <property type="evidence" value="ECO:0000318"/>
    <property type="project" value="GO_Central"/>
</dbReference>
<dbReference type="PhylomeDB" id="A7SAD8"/>
<proteinExistence type="inferred from homology"/>
<evidence type="ECO:0000256" key="6">
    <source>
        <dbReference type="ARBA" id="ARBA00023170"/>
    </source>
</evidence>
<feature type="transmembrane region" description="Helical" evidence="9">
    <location>
        <begin position="83"/>
        <end position="105"/>
    </location>
</feature>
<dbReference type="InterPro" id="IPR017452">
    <property type="entry name" value="GPCR_Rhodpsn_7TM"/>
</dbReference>
<evidence type="ECO:0000256" key="9">
    <source>
        <dbReference type="SAM" id="Phobius"/>
    </source>
</evidence>
<dbReference type="Pfam" id="PF00001">
    <property type="entry name" value="7tm_1"/>
    <property type="match status" value="1"/>
</dbReference>
<dbReference type="PANTHER" id="PTHR45695">
    <property type="entry name" value="LEUCOKININ RECEPTOR-RELATED"/>
    <property type="match status" value="1"/>
</dbReference>
<evidence type="ECO:0000256" key="3">
    <source>
        <dbReference type="ARBA" id="ARBA00022989"/>
    </source>
</evidence>
<dbReference type="SUPFAM" id="SSF81321">
    <property type="entry name" value="Family A G protein-coupled receptor-like"/>
    <property type="match status" value="1"/>
</dbReference>
<dbReference type="PRINTS" id="PR00237">
    <property type="entry name" value="GPCRRHODOPSN"/>
</dbReference>
<dbReference type="CDD" id="cd00637">
    <property type="entry name" value="7tm_classA_rhodopsin-like"/>
    <property type="match status" value="1"/>
</dbReference>
<keyword evidence="12" id="KW-1185">Reference proteome</keyword>
<dbReference type="PROSITE" id="PS00237">
    <property type="entry name" value="G_PROTEIN_RECEP_F1_1"/>
    <property type="match status" value="1"/>
</dbReference>
<name>A7SAD8_NEMVE</name>
<dbReference type="GO" id="GO:0004930">
    <property type="term" value="F:G protein-coupled receptor activity"/>
    <property type="evidence" value="ECO:0000318"/>
    <property type="project" value="GO_Central"/>
</dbReference>
<dbReference type="PROSITE" id="PS50262">
    <property type="entry name" value="G_PROTEIN_RECEP_F1_2"/>
    <property type="match status" value="1"/>
</dbReference>
<dbReference type="PANTHER" id="PTHR45695:SF9">
    <property type="entry name" value="LEUCOKININ RECEPTOR"/>
    <property type="match status" value="1"/>
</dbReference>
<feature type="domain" description="G-protein coupled receptors family 1 profile" evidence="10">
    <location>
        <begin position="25"/>
        <end position="234"/>
    </location>
</feature>
<dbReference type="STRING" id="45351.A7SAD8"/>
<keyword evidence="7 8" id="KW-0807">Transducer</keyword>
<dbReference type="AlphaFoldDB" id="A7SAD8"/>
<evidence type="ECO:0000313" key="11">
    <source>
        <dbReference type="EMBL" id="EDO39355.1"/>
    </source>
</evidence>
<dbReference type="EMBL" id="DS469608">
    <property type="protein sequence ID" value="EDO39355.1"/>
    <property type="molecule type" value="Genomic_DNA"/>
</dbReference>
<evidence type="ECO:0000313" key="12">
    <source>
        <dbReference type="Proteomes" id="UP000001593"/>
    </source>
</evidence>